<reference evidence="4" key="1">
    <citation type="journal article" date="2022" name="bioRxiv">
        <title>Sequencing and chromosome-scale assembly of the giantPleurodeles waltlgenome.</title>
        <authorList>
            <person name="Brown T."/>
            <person name="Elewa A."/>
            <person name="Iarovenko S."/>
            <person name="Subramanian E."/>
            <person name="Araus A.J."/>
            <person name="Petzold A."/>
            <person name="Susuki M."/>
            <person name="Suzuki K.-i.T."/>
            <person name="Hayashi T."/>
            <person name="Toyoda A."/>
            <person name="Oliveira C."/>
            <person name="Osipova E."/>
            <person name="Leigh N.D."/>
            <person name="Simon A."/>
            <person name="Yun M.H."/>
        </authorList>
    </citation>
    <scope>NUCLEOTIDE SEQUENCE</scope>
    <source>
        <strain evidence="4">20211129_DDA</strain>
        <tissue evidence="4">Liver</tissue>
    </source>
</reference>
<dbReference type="SMART" id="SM00757">
    <property type="entry name" value="CRA"/>
    <property type="match status" value="1"/>
</dbReference>
<dbReference type="InterPro" id="IPR013144">
    <property type="entry name" value="CRA_dom"/>
</dbReference>
<evidence type="ECO:0000259" key="2">
    <source>
        <dbReference type="SMART" id="SM00668"/>
    </source>
</evidence>
<dbReference type="SMART" id="SM00667">
    <property type="entry name" value="LisH"/>
    <property type="match status" value="1"/>
</dbReference>
<dbReference type="Pfam" id="PF10607">
    <property type="entry name" value="CTLH"/>
    <property type="match status" value="1"/>
</dbReference>
<dbReference type="InterPro" id="IPR024964">
    <property type="entry name" value="CTLH/CRA"/>
</dbReference>
<evidence type="ECO:0000313" key="4">
    <source>
        <dbReference type="EMBL" id="KAJ1122626.1"/>
    </source>
</evidence>
<feature type="compositionally biased region" description="Low complexity" evidence="1">
    <location>
        <begin position="15"/>
        <end position="29"/>
    </location>
</feature>
<evidence type="ECO:0000256" key="1">
    <source>
        <dbReference type="SAM" id="MobiDB-lite"/>
    </source>
</evidence>
<dbReference type="InterPro" id="IPR050618">
    <property type="entry name" value="Ubq-SigPath_Reg"/>
</dbReference>
<proteinExistence type="predicted"/>
<protein>
    <recommendedName>
        <fullName evidence="6">GID complex subunit 8 homolog</fullName>
    </recommendedName>
</protein>
<dbReference type="Pfam" id="PF08513">
    <property type="entry name" value="LisH"/>
    <property type="match status" value="1"/>
</dbReference>
<evidence type="ECO:0008006" key="6">
    <source>
        <dbReference type="Google" id="ProtNLM"/>
    </source>
</evidence>
<feature type="domain" description="CTLH" evidence="2">
    <location>
        <begin position="206"/>
        <end position="263"/>
    </location>
</feature>
<dbReference type="SMART" id="SM00668">
    <property type="entry name" value="CTLH"/>
    <property type="match status" value="1"/>
</dbReference>
<evidence type="ECO:0000313" key="5">
    <source>
        <dbReference type="Proteomes" id="UP001066276"/>
    </source>
</evidence>
<dbReference type="EMBL" id="JANPWB010000011">
    <property type="protein sequence ID" value="KAJ1122626.1"/>
    <property type="molecule type" value="Genomic_DNA"/>
</dbReference>
<dbReference type="Proteomes" id="UP001066276">
    <property type="component" value="Chromosome 7"/>
</dbReference>
<evidence type="ECO:0000259" key="3">
    <source>
        <dbReference type="SMART" id="SM00757"/>
    </source>
</evidence>
<feature type="region of interest" description="Disordered" evidence="1">
    <location>
        <begin position="1"/>
        <end position="42"/>
    </location>
</feature>
<keyword evidence="5" id="KW-1185">Reference proteome</keyword>
<sequence>MGTVTPNPKHLPLTSLSRISDSSNDSFDSNQEDTSGSSKKKCQSADRIRVEINLKLLLLAQRRLYSPNLPDGLLFQKWPVWYNPTLDKRPVCHPVYTWLTGASLPALFPAYPGLCDSSPGARFASALLRPPRPLSPPSLVPFIMSYAEKPDEITKDEWMEKLNNLHIQRADMNRLIMNYLVTEGFKEAAEKFRMESGIEPSVDLETLDERIKIREMILKGQIQEAIALINSLHPELLDTNRYLYFHLQQQHLIELIRQRETEAALEFAQTQLAEQGEESRECLTEMERTLALLAFDNPEDSPFGDLLNMMQRQKVWSEVNQAVLDYENRESTPKLAKLLKLLLWAQNELDQKKVKYPKMTDLSKGTIEESK</sequence>
<feature type="domain" description="CRA" evidence="3">
    <location>
        <begin position="259"/>
        <end position="355"/>
    </location>
</feature>
<comment type="caution">
    <text evidence="4">The sequence shown here is derived from an EMBL/GenBank/DDBJ whole genome shotgun (WGS) entry which is preliminary data.</text>
</comment>
<organism evidence="4 5">
    <name type="scientific">Pleurodeles waltl</name>
    <name type="common">Iberian ribbed newt</name>
    <dbReference type="NCBI Taxonomy" id="8319"/>
    <lineage>
        <taxon>Eukaryota</taxon>
        <taxon>Metazoa</taxon>
        <taxon>Chordata</taxon>
        <taxon>Craniata</taxon>
        <taxon>Vertebrata</taxon>
        <taxon>Euteleostomi</taxon>
        <taxon>Amphibia</taxon>
        <taxon>Batrachia</taxon>
        <taxon>Caudata</taxon>
        <taxon>Salamandroidea</taxon>
        <taxon>Salamandridae</taxon>
        <taxon>Pleurodelinae</taxon>
        <taxon>Pleurodeles</taxon>
    </lineage>
</organism>
<dbReference type="InterPro" id="IPR006595">
    <property type="entry name" value="CTLH_C"/>
</dbReference>
<name>A0AAV7P367_PLEWA</name>
<dbReference type="AlphaFoldDB" id="A0AAV7P367"/>
<dbReference type="PANTHER" id="PTHR12864">
    <property type="entry name" value="RAN BINDING PROTEIN 9-RELATED"/>
    <property type="match status" value="1"/>
</dbReference>
<accession>A0AAV7P367</accession>
<gene>
    <name evidence="4" type="ORF">NDU88_001111</name>
</gene>
<dbReference type="InterPro" id="IPR006594">
    <property type="entry name" value="LisH"/>
</dbReference>